<dbReference type="EMBL" id="LT629777">
    <property type="protein sequence ID" value="SDS07841.1"/>
    <property type="molecule type" value="Genomic_DNA"/>
</dbReference>
<dbReference type="PANTHER" id="PTHR43692">
    <property type="entry name" value="UDP-N-ACETYLMURAMOYLALANINE--D-GLUTAMATE LIGASE"/>
    <property type="match status" value="1"/>
</dbReference>
<gene>
    <name evidence="7" type="primary">murD</name>
    <name evidence="11" type="ORF">SAMN05216598_0444</name>
</gene>
<dbReference type="RefSeq" id="WP_090202101.1">
    <property type="nucleotide sequence ID" value="NZ_LT629777.1"/>
</dbReference>
<dbReference type="GO" id="GO:0009252">
    <property type="term" value="P:peptidoglycan biosynthetic process"/>
    <property type="evidence" value="ECO:0007669"/>
    <property type="project" value="UniProtKB-UniRule"/>
</dbReference>
<dbReference type="InterPro" id="IPR005762">
    <property type="entry name" value="MurD"/>
</dbReference>
<comment type="function">
    <text evidence="7 8">Cell wall formation. Catalyzes the addition of glutamate to the nucleotide precursor UDP-N-acetylmuramoyl-L-alanine (UMA).</text>
</comment>
<feature type="domain" description="Mur ligase C-terminal" evidence="9">
    <location>
        <begin position="308"/>
        <end position="424"/>
    </location>
</feature>
<proteinExistence type="inferred from homology"/>
<dbReference type="InterPro" id="IPR004101">
    <property type="entry name" value="Mur_ligase_C"/>
</dbReference>
<evidence type="ECO:0000256" key="4">
    <source>
        <dbReference type="ARBA" id="ARBA00022598"/>
    </source>
</evidence>
<evidence type="ECO:0000259" key="9">
    <source>
        <dbReference type="Pfam" id="PF02875"/>
    </source>
</evidence>
<evidence type="ECO:0000256" key="5">
    <source>
        <dbReference type="ARBA" id="ARBA00022741"/>
    </source>
</evidence>
<sequence length="448" mass="47829">MSLIASDHFRIVVGLGKSGMSLVRFLANRGVAFAVADTRENPPELATLRRDYPQVEVRCGELDVDFLCRADELYVSPGLALATPALQAAAARGVKLSGDIELFARNAKAPIVAITGSNAKSTVTTLVGEMAAAAGKRVAVGGNLGTPALDLLGDDIDLYVLELSSFQLETTEQLNAEVATVLNISEDHMDRYSGLPAYHLAKHRIFRGAKQVVVNRQDALSRPLMSEGLPCWTFGLGKPDFKTFGVREENGEKYLGFEFQNLMPVHELKIRGAHNQSNALAALALGHAVGLPFDAMLSSLRTFAGLEHRCQWVRERHGVNYYNDSKATNVGAALAAIEGLGADIGGKLVLIAGGDGKGADFSALRAPVAANCRAVVLLGRDAELLAQALGDEVPLIRVQTLDEAVQRSAELAHSGDAVLLSPACASLDMFKNFEERGRLFAQAVEDLA</sequence>
<comment type="subcellular location">
    <subcellularLocation>
        <location evidence="1 7 8">Cytoplasm</location>
    </subcellularLocation>
</comment>
<dbReference type="PANTHER" id="PTHR43692:SF1">
    <property type="entry name" value="UDP-N-ACETYLMURAMOYLALANINE--D-GLUTAMATE LIGASE"/>
    <property type="match status" value="1"/>
</dbReference>
<dbReference type="GO" id="GO:0071555">
    <property type="term" value="P:cell wall organization"/>
    <property type="evidence" value="ECO:0007669"/>
    <property type="project" value="UniProtKB-KW"/>
</dbReference>
<dbReference type="Pfam" id="PF08245">
    <property type="entry name" value="Mur_ligase_M"/>
    <property type="match status" value="1"/>
</dbReference>
<name>A0A1H1P9A8_9PSED</name>
<dbReference type="Gene3D" id="3.90.190.20">
    <property type="entry name" value="Mur ligase, C-terminal domain"/>
    <property type="match status" value="1"/>
</dbReference>
<dbReference type="GeneID" id="300205494"/>
<reference evidence="12" key="1">
    <citation type="submission" date="2016-10" db="EMBL/GenBank/DDBJ databases">
        <authorList>
            <person name="Varghese N."/>
            <person name="Submissions S."/>
        </authorList>
    </citation>
    <scope>NUCLEOTIDE SEQUENCE [LARGE SCALE GENOMIC DNA]</scope>
    <source>
        <strain evidence="12">ATCC 23835</strain>
    </source>
</reference>
<evidence type="ECO:0000256" key="7">
    <source>
        <dbReference type="HAMAP-Rule" id="MF_00639"/>
    </source>
</evidence>
<accession>A0A1H1P9A8</accession>
<evidence type="ECO:0000259" key="10">
    <source>
        <dbReference type="Pfam" id="PF08245"/>
    </source>
</evidence>
<dbReference type="AlphaFoldDB" id="A0A1H1P9A8"/>
<keyword evidence="7 8" id="KW-0131">Cell cycle</keyword>
<dbReference type="HAMAP" id="MF_00639">
    <property type="entry name" value="MurD"/>
    <property type="match status" value="1"/>
</dbReference>
<dbReference type="UniPathway" id="UPA00219"/>
<evidence type="ECO:0000256" key="2">
    <source>
        <dbReference type="ARBA" id="ARBA00004752"/>
    </source>
</evidence>
<dbReference type="GO" id="GO:0008360">
    <property type="term" value="P:regulation of cell shape"/>
    <property type="evidence" value="ECO:0007669"/>
    <property type="project" value="UniProtKB-KW"/>
</dbReference>
<keyword evidence="7 8" id="KW-0132">Cell division</keyword>
<feature type="binding site" evidence="7">
    <location>
        <begin position="116"/>
        <end position="122"/>
    </location>
    <ligand>
        <name>ATP</name>
        <dbReference type="ChEBI" id="CHEBI:30616"/>
    </ligand>
</feature>
<feature type="domain" description="Mur ligase central" evidence="10">
    <location>
        <begin position="114"/>
        <end position="285"/>
    </location>
</feature>
<keyword evidence="6 7" id="KW-0067">ATP-binding</keyword>
<dbReference type="SUPFAM" id="SSF51984">
    <property type="entry name" value="MurCD N-terminal domain"/>
    <property type="match status" value="1"/>
</dbReference>
<dbReference type="EC" id="6.3.2.9" evidence="7 8"/>
<dbReference type="SUPFAM" id="SSF53623">
    <property type="entry name" value="MurD-like peptide ligases, catalytic domain"/>
    <property type="match status" value="1"/>
</dbReference>
<keyword evidence="7 8" id="KW-0133">Cell shape</keyword>
<dbReference type="InterPro" id="IPR036615">
    <property type="entry name" value="Mur_ligase_C_dom_sf"/>
</dbReference>
<dbReference type="GO" id="GO:0005737">
    <property type="term" value="C:cytoplasm"/>
    <property type="evidence" value="ECO:0007669"/>
    <property type="project" value="UniProtKB-SubCell"/>
</dbReference>
<dbReference type="GO" id="GO:0008764">
    <property type="term" value="F:UDP-N-acetylmuramoylalanine-D-glutamate ligase activity"/>
    <property type="evidence" value="ECO:0007669"/>
    <property type="project" value="UniProtKB-UniRule"/>
</dbReference>
<dbReference type="SUPFAM" id="SSF53244">
    <property type="entry name" value="MurD-like peptide ligases, peptide-binding domain"/>
    <property type="match status" value="1"/>
</dbReference>
<protein>
    <recommendedName>
        <fullName evidence="7 8">UDP-N-acetylmuramoylalanine--D-glutamate ligase</fullName>
        <ecNumber evidence="7 8">6.3.2.9</ecNumber>
    </recommendedName>
    <alternativeName>
        <fullName evidence="7">D-glutamic acid-adding enzyme</fullName>
    </alternativeName>
    <alternativeName>
        <fullName evidence="7">UDP-N-acetylmuramoyl-L-alanyl-D-glutamate synthetase</fullName>
    </alternativeName>
</protein>
<keyword evidence="12" id="KW-1185">Reference proteome</keyword>
<dbReference type="Gene3D" id="3.40.1190.10">
    <property type="entry name" value="Mur-like, catalytic domain"/>
    <property type="match status" value="1"/>
</dbReference>
<keyword evidence="7 8" id="KW-0961">Cell wall biogenesis/degradation</keyword>
<dbReference type="Pfam" id="PF02875">
    <property type="entry name" value="Mur_ligase_C"/>
    <property type="match status" value="1"/>
</dbReference>
<comment type="pathway">
    <text evidence="2 7 8">Cell wall biogenesis; peptidoglycan biosynthesis.</text>
</comment>
<dbReference type="Proteomes" id="UP000199524">
    <property type="component" value="Chromosome I"/>
</dbReference>
<comment type="catalytic activity">
    <reaction evidence="7 8">
        <text>UDP-N-acetyl-alpha-D-muramoyl-L-alanine + D-glutamate + ATP = UDP-N-acetyl-alpha-D-muramoyl-L-alanyl-D-glutamate + ADP + phosphate + H(+)</text>
        <dbReference type="Rhea" id="RHEA:16429"/>
        <dbReference type="ChEBI" id="CHEBI:15378"/>
        <dbReference type="ChEBI" id="CHEBI:29986"/>
        <dbReference type="ChEBI" id="CHEBI:30616"/>
        <dbReference type="ChEBI" id="CHEBI:43474"/>
        <dbReference type="ChEBI" id="CHEBI:83898"/>
        <dbReference type="ChEBI" id="CHEBI:83900"/>
        <dbReference type="ChEBI" id="CHEBI:456216"/>
        <dbReference type="EC" id="6.3.2.9"/>
    </reaction>
</comment>
<dbReference type="GO" id="GO:0005524">
    <property type="term" value="F:ATP binding"/>
    <property type="evidence" value="ECO:0007669"/>
    <property type="project" value="UniProtKB-UniRule"/>
</dbReference>
<dbReference type="GO" id="GO:0051301">
    <property type="term" value="P:cell division"/>
    <property type="evidence" value="ECO:0007669"/>
    <property type="project" value="UniProtKB-KW"/>
</dbReference>
<evidence type="ECO:0000256" key="6">
    <source>
        <dbReference type="ARBA" id="ARBA00022840"/>
    </source>
</evidence>
<keyword evidence="7 8" id="KW-0573">Peptidoglycan synthesis</keyword>
<dbReference type="Pfam" id="PF21799">
    <property type="entry name" value="MurD-like_N"/>
    <property type="match status" value="1"/>
</dbReference>
<dbReference type="Gene3D" id="3.40.50.720">
    <property type="entry name" value="NAD(P)-binding Rossmann-like Domain"/>
    <property type="match status" value="1"/>
</dbReference>
<dbReference type="InterPro" id="IPR013221">
    <property type="entry name" value="Mur_ligase_cen"/>
</dbReference>
<keyword evidence="5 7" id="KW-0547">Nucleotide-binding</keyword>
<evidence type="ECO:0000313" key="12">
    <source>
        <dbReference type="Proteomes" id="UP000199524"/>
    </source>
</evidence>
<evidence type="ECO:0000256" key="3">
    <source>
        <dbReference type="ARBA" id="ARBA00022490"/>
    </source>
</evidence>
<dbReference type="NCBIfam" id="TIGR01087">
    <property type="entry name" value="murD"/>
    <property type="match status" value="1"/>
</dbReference>
<comment type="similarity">
    <text evidence="7">Belongs to the MurCDEF family.</text>
</comment>
<keyword evidence="3 7" id="KW-0963">Cytoplasm</keyword>
<keyword evidence="4 7" id="KW-0436">Ligase</keyword>
<organism evidence="11 12">
    <name type="scientific">Pseudomonas asplenii</name>
    <dbReference type="NCBI Taxonomy" id="53407"/>
    <lineage>
        <taxon>Bacteria</taxon>
        <taxon>Pseudomonadati</taxon>
        <taxon>Pseudomonadota</taxon>
        <taxon>Gammaproteobacteria</taxon>
        <taxon>Pseudomonadales</taxon>
        <taxon>Pseudomonadaceae</taxon>
        <taxon>Pseudomonas</taxon>
    </lineage>
</organism>
<evidence type="ECO:0000256" key="8">
    <source>
        <dbReference type="RuleBase" id="RU003664"/>
    </source>
</evidence>
<dbReference type="InterPro" id="IPR036565">
    <property type="entry name" value="Mur-like_cat_sf"/>
</dbReference>
<evidence type="ECO:0000256" key="1">
    <source>
        <dbReference type="ARBA" id="ARBA00004496"/>
    </source>
</evidence>
<evidence type="ECO:0000313" key="11">
    <source>
        <dbReference type="EMBL" id="SDS07841.1"/>
    </source>
</evidence>